<dbReference type="GO" id="GO:0045900">
    <property type="term" value="P:negative regulation of translational elongation"/>
    <property type="evidence" value="ECO:0007669"/>
    <property type="project" value="InterPro"/>
</dbReference>
<dbReference type="PIRSF" id="PIRSF017029">
    <property type="entry name" value="Signal_recog_particle_SRP9"/>
    <property type="match status" value="1"/>
</dbReference>
<keyword evidence="4 10" id="KW-0963">Cytoplasm</keyword>
<evidence type="ECO:0000256" key="6">
    <source>
        <dbReference type="ARBA" id="ARBA00023135"/>
    </source>
</evidence>
<evidence type="ECO:0000313" key="13">
    <source>
        <dbReference type="Proteomes" id="UP000694385"/>
    </source>
</evidence>
<comment type="subcellular location">
    <subcellularLocation>
        <location evidence="1 10">Cytoplasm</location>
    </subcellularLocation>
</comment>
<protein>
    <recommendedName>
        <fullName evidence="3 10">Signal recognition particle 9 kDa protein</fullName>
        <shortName evidence="10">SRP9</shortName>
    </recommendedName>
</protein>
<keyword evidence="5 10" id="KW-0694">RNA-binding</keyword>
<dbReference type="Gene3D" id="3.30.720.10">
    <property type="entry name" value="Signal recognition particle alu RNA binding heterodimer, srp9/1"/>
    <property type="match status" value="1"/>
</dbReference>
<organism evidence="12 13">
    <name type="scientific">Jaculus jaculus</name>
    <name type="common">Lesser Egyptian jerboa</name>
    <dbReference type="NCBI Taxonomy" id="51337"/>
    <lineage>
        <taxon>Eukaryota</taxon>
        <taxon>Metazoa</taxon>
        <taxon>Chordata</taxon>
        <taxon>Craniata</taxon>
        <taxon>Vertebrata</taxon>
        <taxon>Euteleostomi</taxon>
        <taxon>Mammalia</taxon>
        <taxon>Eutheria</taxon>
        <taxon>Euarchontoglires</taxon>
        <taxon>Glires</taxon>
        <taxon>Rodentia</taxon>
        <taxon>Myomorpha</taxon>
        <taxon>Dipodoidea</taxon>
        <taxon>Dipodidae</taxon>
        <taxon>Dipodinae</taxon>
        <taxon>Jaculus</taxon>
    </lineage>
</organism>
<name>A0A8C5KUG1_JACJA</name>
<dbReference type="PANTHER" id="PTHR12834">
    <property type="entry name" value="SIGNAL RECOGNITION PARTICLE 9 KDA PROTEIN"/>
    <property type="match status" value="1"/>
</dbReference>
<evidence type="ECO:0000256" key="8">
    <source>
        <dbReference type="ARBA" id="ARBA00045462"/>
    </source>
</evidence>
<dbReference type="GO" id="GO:0005786">
    <property type="term" value="C:signal recognition particle, endoplasmic reticulum targeting"/>
    <property type="evidence" value="ECO:0007669"/>
    <property type="project" value="UniProtKB-KW"/>
</dbReference>
<evidence type="ECO:0000256" key="5">
    <source>
        <dbReference type="ARBA" id="ARBA00022884"/>
    </source>
</evidence>
<dbReference type="Pfam" id="PF05486">
    <property type="entry name" value="SRP9-21"/>
    <property type="match status" value="1"/>
</dbReference>
<comment type="subunit">
    <text evidence="9">Heterodimer with SRP14; binds RNA as heterodimer. Component of a signal recognition particle complex that consists of a 7SL RNA molecule of 300 nucleotides and six protein subunits: SRP72, SRP68, SRP54, SRP19, SRP14 and SRP9.</text>
</comment>
<evidence type="ECO:0000256" key="4">
    <source>
        <dbReference type="ARBA" id="ARBA00022490"/>
    </source>
</evidence>
<accession>A0A8C5KUG1</accession>
<feature type="domain" description="SRP9" evidence="11">
    <location>
        <begin position="6"/>
        <end position="73"/>
    </location>
</feature>
<dbReference type="GO" id="GO:0005829">
    <property type="term" value="C:cytosol"/>
    <property type="evidence" value="ECO:0007669"/>
    <property type="project" value="UniProtKB-ARBA"/>
</dbReference>
<evidence type="ECO:0000256" key="10">
    <source>
        <dbReference type="PIRNR" id="PIRNR017029"/>
    </source>
</evidence>
<proteinExistence type="inferred from homology"/>
<sequence>MPQYQVWEEFSRAAEKLYLADPMKVRVVLKYRHVDGNLCIKVTDNSACLVYKTDQAQDVKKIEKFHSQLMRLMVSKESRNVIMESE</sequence>
<evidence type="ECO:0000256" key="7">
    <source>
        <dbReference type="ARBA" id="ARBA00023274"/>
    </source>
</evidence>
<dbReference type="FunFam" id="3.30.720.10:FF:000001">
    <property type="entry name" value="Signal recognition particle 9 kDa protein"/>
    <property type="match status" value="1"/>
</dbReference>
<dbReference type="CTD" id="6726"/>
<evidence type="ECO:0000256" key="9">
    <source>
        <dbReference type="ARBA" id="ARBA00065190"/>
    </source>
</evidence>
<comment type="similarity">
    <text evidence="2 10">Belongs to the SRP9 family.</text>
</comment>
<dbReference type="Ensembl" id="ENSJJAT00000020500.1">
    <property type="protein sequence ID" value="ENSJJAP00000014006.1"/>
    <property type="gene ID" value="ENSJJAG00000016583.1"/>
</dbReference>
<dbReference type="Proteomes" id="UP000694385">
    <property type="component" value="Unassembled WGS sequence"/>
</dbReference>
<dbReference type="AlphaFoldDB" id="A0A8C5KUG1"/>
<dbReference type="GO" id="GO:0006614">
    <property type="term" value="P:SRP-dependent cotranslational protein targeting to membrane"/>
    <property type="evidence" value="ECO:0007669"/>
    <property type="project" value="InterPro"/>
</dbReference>
<dbReference type="SUPFAM" id="SSF54762">
    <property type="entry name" value="Signal recognition particle alu RNA binding heterodimer, SRP9/14"/>
    <property type="match status" value="1"/>
</dbReference>
<dbReference type="InterPro" id="IPR008832">
    <property type="entry name" value="SRP9"/>
</dbReference>
<keyword evidence="6 10" id="KW-0733">Signal recognition particle</keyword>
<gene>
    <name evidence="12" type="primary">Srp9</name>
</gene>
<dbReference type="PANTHER" id="PTHR12834:SF12">
    <property type="entry name" value="SIGNAL RECOGNITION PARTICLE 9 KDA PROTEIN"/>
    <property type="match status" value="1"/>
</dbReference>
<dbReference type="InterPro" id="IPR039914">
    <property type="entry name" value="SRP9-like"/>
</dbReference>
<keyword evidence="13" id="KW-1185">Reference proteome</keyword>
<dbReference type="GeneID" id="101599045"/>
<comment type="function">
    <text evidence="8 10">Component of the signal recognition particle (SRP) complex, a ribonucleoprotein complex that mediates the cotranslational targeting of secretory and membrane proteins to the endoplasmic reticulum (ER). SRP9 together with SRP14 and the Alu portion of the SRP RNA, constitutes the elongation arrest domain of SRP. The complex of SRP9 and SRP14 is required for SRP RNA binding.</text>
</comment>
<dbReference type="OMA" id="DPMKVRF"/>
<evidence type="ECO:0000313" key="12">
    <source>
        <dbReference type="Ensembl" id="ENSJJAP00000014006.1"/>
    </source>
</evidence>
<evidence type="ECO:0000256" key="2">
    <source>
        <dbReference type="ARBA" id="ARBA00009193"/>
    </source>
</evidence>
<dbReference type="InterPro" id="IPR009018">
    <property type="entry name" value="Signal_recog_particle_SRP9/14"/>
</dbReference>
<reference evidence="12" key="2">
    <citation type="submission" date="2025-09" db="UniProtKB">
        <authorList>
            <consortium name="Ensembl"/>
        </authorList>
    </citation>
    <scope>IDENTIFICATION</scope>
</reference>
<evidence type="ECO:0000256" key="3">
    <source>
        <dbReference type="ARBA" id="ARBA00020414"/>
    </source>
</evidence>
<dbReference type="RefSeq" id="XP_004653302.1">
    <property type="nucleotide sequence ID" value="XM_004653245.2"/>
</dbReference>
<dbReference type="GeneTree" id="ENSGT00390000018505"/>
<reference evidence="12" key="1">
    <citation type="submission" date="2025-08" db="UniProtKB">
        <authorList>
            <consortium name="Ensembl"/>
        </authorList>
    </citation>
    <scope>IDENTIFICATION</scope>
</reference>
<dbReference type="InterPro" id="IPR039432">
    <property type="entry name" value="SRP9_dom"/>
</dbReference>
<dbReference type="GO" id="GO:0008312">
    <property type="term" value="F:7S RNA binding"/>
    <property type="evidence" value="ECO:0007669"/>
    <property type="project" value="InterPro"/>
</dbReference>
<keyword evidence="7 10" id="KW-0687">Ribonucleoprotein</keyword>
<dbReference type="OrthoDB" id="360923at2759"/>
<evidence type="ECO:0000256" key="1">
    <source>
        <dbReference type="ARBA" id="ARBA00004496"/>
    </source>
</evidence>
<evidence type="ECO:0000259" key="11">
    <source>
        <dbReference type="Pfam" id="PF05486"/>
    </source>
</evidence>